<evidence type="ECO:0000313" key="4">
    <source>
        <dbReference type="EMBL" id="CDW83576.1"/>
    </source>
</evidence>
<dbReference type="Gene3D" id="1.10.238.10">
    <property type="entry name" value="EF-hand"/>
    <property type="match status" value="1"/>
</dbReference>
<evidence type="ECO:0000259" key="3">
    <source>
        <dbReference type="PROSITE" id="PS50222"/>
    </source>
</evidence>
<dbReference type="Proteomes" id="UP000039865">
    <property type="component" value="Unassembled WGS sequence"/>
</dbReference>
<dbReference type="PROSITE" id="PS50222">
    <property type="entry name" value="EF_HAND_2"/>
    <property type="match status" value="2"/>
</dbReference>
<dbReference type="InterPro" id="IPR011992">
    <property type="entry name" value="EF-hand-dom_pair"/>
</dbReference>
<dbReference type="AlphaFoldDB" id="A0A078ANR6"/>
<dbReference type="GO" id="GO:0005509">
    <property type="term" value="F:calcium ion binding"/>
    <property type="evidence" value="ECO:0007669"/>
    <property type="project" value="InterPro"/>
</dbReference>
<keyword evidence="1" id="KW-0106">Calcium</keyword>
<feature type="coiled-coil region" evidence="2">
    <location>
        <begin position="342"/>
        <end position="376"/>
    </location>
</feature>
<organism evidence="4 5">
    <name type="scientific">Stylonychia lemnae</name>
    <name type="common">Ciliate</name>
    <dbReference type="NCBI Taxonomy" id="5949"/>
    <lineage>
        <taxon>Eukaryota</taxon>
        <taxon>Sar</taxon>
        <taxon>Alveolata</taxon>
        <taxon>Ciliophora</taxon>
        <taxon>Intramacronucleata</taxon>
        <taxon>Spirotrichea</taxon>
        <taxon>Stichotrichia</taxon>
        <taxon>Sporadotrichida</taxon>
        <taxon>Oxytrichidae</taxon>
        <taxon>Stylonychinae</taxon>
        <taxon>Stylonychia</taxon>
    </lineage>
</organism>
<keyword evidence="5" id="KW-1185">Reference proteome</keyword>
<dbReference type="EMBL" id="CCKQ01011974">
    <property type="protein sequence ID" value="CDW83576.1"/>
    <property type="molecule type" value="Genomic_DNA"/>
</dbReference>
<dbReference type="InParanoid" id="A0A078ANR6"/>
<accession>A0A078ANR6</accession>
<dbReference type="InterPro" id="IPR002048">
    <property type="entry name" value="EF_hand_dom"/>
</dbReference>
<sequence>MFKDSKAIQAGIERDKEFKDKCARNSLDIIKGTKSSYRLYTKDEVICIATAASGFTWDYQLQSHFWMLCQIENSLFGKKLYKCVDVWWFNPKWRIEKIPPGVYHVYLRHGNKNISVQYRFSHYQGVGFKADQSELPSSIVNIPFDKNQNRLINTYVATLDLSEAEGLTNIVFELFSQINLIRNYLVEGSILVPVQSLEQLPNFYFKLEVDTSLVDIDWDQKVQEIQYVIPKIHQNKNEDNEKDPSDQEKVEFDDMIAKESNKAIVERLKDMYTETWEKFDENRNGYLDKQEFRNCLKELFGKLKYPIDEAKVEQYFKKSDTYQSGQISKSQIHWLFEQIITLLMKKEEQQKEQEKINKKELELKAQNDSTHSLEDQYYDGKIKIKGSIKVQCEGKQLPAHQAENLIQKDGKWSIEACAEASIIINFEEEIEFMVFGIKSADDAPKMDPASIKLSVMKGEQFEVILSKDNLMFDERFQNRLFKPNEHAFQTTQLKIDLCSAIGEGLQLSEIMLYKQVK</sequence>
<protein>
    <recommendedName>
        <fullName evidence="3">EF-hand domain-containing protein</fullName>
    </recommendedName>
</protein>
<evidence type="ECO:0000256" key="2">
    <source>
        <dbReference type="SAM" id="Coils"/>
    </source>
</evidence>
<gene>
    <name evidence="4" type="primary">Contig4874.g5209</name>
    <name evidence="4" type="ORF">STYLEM_12624</name>
</gene>
<proteinExistence type="predicted"/>
<feature type="domain" description="EF-hand" evidence="3">
    <location>
        <begin position="307"/>
        <end position="342"/>
    </location>
</feature>
<feature type="domain" description="EF-hand" evidence="3">
    <location>
        <begin position="267"/>
        <end position="302"/>
    </location>
</feature>
<keyword evidence="2" id="KW-0175">Coiled coil</keyword>
<dbReference type="SMART" id="SM00054">
    <property type="entry name" value="EFh"/>
    <property type="match status" value="2"/>
</dbReference>
<name>A0A078ANR6_STYLE</name>
<evidence type="ECO:0000256" key="1">
    <source>
        <dbReference type="ARBA" id="ARBA00022837"/>
    </source>
</evidence>
<dbReference type="SUPFAM" id="SSF47473">
    <property type="entry name" value="EF-hand"/>
    <property type="match status" value="1"/>
</dbReference>
<dbReference type="OrthoDB" id="26525at2759"/>
<reference evidence="4 5" key="1">
    <citation type="submission" date="2014-06" db="EMBL/GenBank/DDBJ databases">
        <authorList>
            <person name="Swart Estienne"/>
        </authorList>
    </citation>
    <scope>NUCLEOTIDE SEQUENCE [LARGE SCALE GENOMIC DNA]</scope>
    <source>
        <strain evidence="4 5">130c</strain>
    </source>
</reference>
<dbReference type="InterPro" id="IPR018247">
    <property type="entry name" value="EF_Hand_1_Ca_BS"/>
</dbReference>
<evidence type="ECO:0000313" key="5">
    <source>
        <dbReference type="Proteomes" id="UP000039865"/>
    </source>
</evidence>
<dbReference type="Pfam" id="PF13499">
    <property type="entry name" value="EF-hand_7"/>
    <property type="match status" value="1"/>
</dbReference>
<dbReference type="PROSITE" id="PS00018">
    <property type="entry name" value="EF_HAND_1"/>
    <property type="match status" value="1"/>
</dbReference>